<dbReference type="AlphaFoldDB" id="A0A7T8K120"/>
<gene>
    <name evidence="2" type="ORF">FKW44_016304</name>
</gene>
<organism evidence="2 3">
    <name type="scientific">Caligus rogercresseyi</name>
    <name type="common">Sea louse</name>
    <dbReference type="NCBI Taxonomy" id="217165"/>
    <lineage>
        <taxon>Eukaryota</taxon>
        <taxon>Metazoa</taxon>
        <taxon>Ecdysozoa</taxon>
        <taxon>Arthropoda</taxon>
        <taxon>Crustacea</taxon>
        <taxon>Multicrustacea</taxon>
        <taxon>Hexanauplia</taxon>
        <taxon>Copepoda</taxon>
        <taxon>Siphonostomatoida</taxon>
        <taxon>Caligidae</taxon>
        <taxon>Caligus</taxon>
    </lineage>
</organism>
<dbReference type="EMBL" id="CP045900">
    <property type="protein sequence ID" value="QQP41829.1"/>
    <property type="molecule type" value="Genomic_DNA"/>
</dbReference>
<dbReference type="Proteomes" id="UP000595437">
    <property type="component" value="Chromosome 11"/>
</dbReference>
<sequence length="84" mass="9160">MGNGPRQGKFRGRRFCENSGGQDTDRILGDISSVRWQAISSMRSASQWNSGRRQKTSRAPARTSDYSEAVREAALACGDGAIHS</sequence>
<protein>
    <submittedName>
        <fullName evidence="2">Lpd</fullName>
    </submittedName>
</protein>
<proteinExistence type="predicted"/>
<keyword evidence="3" id="KW-1185">Reference proteome</keyword>
<name>A0A7T8K120_CALRO</name>
<evidence type="ECO:0000256" key="1">
    <source>
        <dbReference type="SAM" id="MobiDB-lite"/>
    </source>
</evidence>
<feature type="region of interest" description="Disordered" evidence="1">
    <location>
        <begin position="42"/>
        <end position="65"/>
    </location>
</feature>
<accession>A0A7T8K120</accession>
<evidence type="ECO:0000313" key="3">
    <source>
        <dbReference type="Proteomes" id="UP000595437"/>
    </source>
</evidence>
<feature type="region of interest" description="Disordered" evidence="1">
    <location>
        <begin position="1"/>
        <end position="28"/>
    </location>
</feature>
<reference evidence="3" key="1">
    <citation type="submission" date="2021-01" db="EMBL/GenBank/DDBJ databases">
        <title>Caligus Genome Assembly.</title>
        <authorList>
            <person name="Gallardo-Escarate C."/>
        </authorList>
    </citation>
    <scope>NUCLEOTIDE SEQUENCE [LARGE SCALE GENOMIC DNA]</scope>
</reference>
<evidence type="ECO:0000313" key="2">
    <source>
        <dbReference type="EMBL" id="QQP41829.1"/>
    </source>
</evidence>
<feature type="compositionally biased region" description="Polar residues" evidence="1">
    <location>
        <begin position="42"/>
        <end position="51"/>
    </location>
</feature>